<dbReference type="RefSeq" id="WP_138046230.1">
    <property type="nucleotide sequence ID" value="NZ_VBZC01000018.1"/>
</dbReference>
<dbReference type="AlphaFoldDB" id="A0A5R9FTU9"/>
<evidence type="ECO:0000313" key="3">
    <source>
        <dbReference type="Proteomes" id="UP000305906"/>
    </source>
</evidence>
<gene>
    <name evidence="2" type="ORF">FE633_18235</name>
</gene>
<feature type="transmembrane region" description="Helical" evidence="1">
    <location>
        <begin position="6"/>
        <end position="27"/>
    </location>
</feature>
<protein>
    <recommendedName>
        <fullName evidence="4">DUF3592 domain-containing protein</fullName>
    </recommendedName>
</protein>
<keyword evidence="1" id="KW-0812">Transmembrane</keyword>
<proteinExistence type="predicted"/>
<evidence type="ECO:0000313" key="2">
    <source>
        <dbReference type="EMBL" id="TLS44778.1"/>
    </source>
</evidence>
<organism evidence="2 3">
    <name type="scientific">Streptomyces montanus</name>
    <dbReference type="NCBI Taxonomy" id="2580423"/>
    <lineage>
        <taxon>Bacteria</taxon>
        <taxon>Bacillati</taxon>
        <taxon>Actinomycetota</taxon>
        <taxon>Actinomycetes</taxon>
        <taxon>Kitasatosporales</taxon>
        <taxon>Streptomycetaceae</taxon>
        <taxon>Streptomyces</taxon>
    </lineage>
</organism>
<dbReference type="Proteomes" id="UP000305906">
    <property type="component" value="Unassembled WGS sequence"/>
</dbReference>
<comment type="caution">
    <text evidence="2">The sequence shown here is derived from an EMBL/GenBank/DDBJ whole genome shotgun (WGS) entry which is preliminary data.</text>
</comment>
<keyword evidence="3" id="KW-1185">Reference proteome</keyword>
<dbReference type="EMBL" id="VBZC01000018">
    <property type="protein sequence ID" value="TLS44778.1"/>
    <property type="molecule type" value="Genomic_DNA"/>
</dbReference>
<accession>A0A5R9FTU9</accession>
<keyword evidence="1" id="KW-0472">Membrane</keyword>
<name>A0A5R9FTU9_9ACTN</name>
<sequence>MEFFVLFLLLVPVLILALVVFSMVKVIGRTREVRRAWTSGLTAQARCLRTYTTTSGGGGNTSVSTRLHHVYEFMTWDGRVIRFDEVNGPSTRVEGDLALVYYTADQPERATAHAPSRGRLSVGTGLTVGCFGVVIAFCVVFIAVVLVVFVALAS</sequence>
<evidence type="ECO:0000256" key="1">
    <source>
        <dbReference type="SAM" id="Phobius"/>
    </source>
</evidence>
<keyword evidence="1" id="KW-1133">Transmembrane helix</keyword>
<evidence type="ECO:0008006" key="4">
    <source>
        <dbReference type="Google" id="ProtNLM"/>
    </source>
</evidence>
<reference evidence="2 3" key="1">
    <citation type="submission" date="2019-05" db="EMBL/GenBank/DDBJ databases">
        <title>Streptomyces sp. NEAU-C151, a novel actinomycete isolated from soil.</title>
        <authorList>
            <person name="Han L."/>
            <person name="Jiang H."/>
        </authorList>
    </citation>
    <scope>NUCLEOTIDE SEQUENCE [LARGE SCALE GENOMIC DNA]</scope>
    <source>
        <strain evidence="2 3">NEAU-C151</strain>
    </source>
</reference>
<feature type="transmembrane region" description="Helical" evidence="1">
    <location>
        <begin position="126"/>
        <end position="153"/>
    </location>
</feature>